<proteinExistence type="predicted"/>
<reference evidence="1" key="1">
    <citation type="submission" date="2024-10" db="EMBL/GenBank/DDBJ databases">
        <title>Genetic diversity among independent isolates of the Dolichocephalovirinae subfamily.</title>
        <authorList>
            <person name="Ely B."/>
            <person name="Thomas Q."/>
            <person name="Mohammadi T."/>
        </authorList>
    </citation>
    <scope>NUCLEOTIDE SEQUENCE</scope>
</reference>
<dbReference type="EMBL" id="PQ287320">
    <property type="protein sequence ID" value="XHV10542.1"/>
    <property type="molecule type" value="Genomic_DNA"/>
</dbReference>
<accession>A0AB74UG07</accession>
<sequence length="128" mass="14364">MASSVNLTMWSNENFVRDFVLRNGKSTAYTSFNLTNAVLRCDIRDLKTGEVLMSLSTQSPLPDGSGLIVLDATTGRFGFRLAPFWDKFPKADYEKRLLGYDLVMERDGVLKRLFGGRVFLRWGVSTAG</sequence>
<organism evidence="1">
    <name type="scientific">Caulobacter phage BL57</name>
    <dbReference type="NCBI Taxonomy" id="3348355"/>
    <lineage>
        <taxon>Viruses</taxon>
    </lineage>
</organism>
<protein>
    <submittedName>
        <fullName evidence="1">Uncharacterized protein</fullName>
    </submittedName>
</protein>
<evidence type="ECO:0000313" key="1">
    <source>
        <dbReference type="EMBL" id="XHV10542.1"/>
    </source>
</evidence>
<gene>
    <name evidence="1" type="ORF">BL57_070</name>
</gene>
<name>A0AB74UG07_9VIRU</name>